<dbReference type="OrthoDB" id="5388821at2759"/>
<gene>
    <name evidence="1" type="ORF">MERGE_001748</name>
</gene>
<dbReference type="EMBL" id="CP054533">
    <property type="protein sequence ID" value="QSL64447.1"/>
    <property type="molecule type" value="Genomic_DNA"/>
</dbReference>
<dbReference type="AlphaFoldDB" id="A0A899G7A7"/>
<evidence type="ECO:0000313" key="1">
    <source>
        <dbReference type="EMBL" id="QSL64447.1"/>
    </source>
</evidence>
<protein>
    <submittedName>
        <fullName evidence="1">Uncharacterized protein</fullName>
    </submittedName>
</protein>
<reference evidence="1" key="1">
    <citation type="submission" date="2020-06" db="EMBL/GenBank/DDBJ databases">
        <title>Genomes of multiple members of Pneumocystis genus reveal paths to human pathogen Pneumocystis jirovecii.</title>
        <authorList>
            <person name="Cisse O.H."/>
            <person name="Ma L."/>
            <person name="Dekker J."/>
            <person name="Khil P."/>
            <person name="Jo J."/>
            <person name="Brenchley J."/>
            <person name="Blair R."/>
            <person name="Pahar B."/>
            <person name="Chabe M."/>
            <person name="Van Rompay K.A."/>
            <person name="Keesler R."/>
            <person name="Sukura A."/>
            <person name="Hirsch V."/>
            <person name="Kutty G."/>
            <person name="Liu Y."/>
            <person name="Peng L."/>
            <person name="Chen J."/>
            <person name="Song J."/>
            <person name="Weissenbacher-Lang C."/>
            <person name="Xu J."/>
            <person name="Upham N.S."/>
            <person name="Stajich J.E."/>
            <person name="Cuomo C.A."/>
            <person name="Cushion M.T."/>
            <person name="Kovacs J.A."/>
        </authorList>
    </citation>
    <scope>NUCLEOTIDE SEQUENCE</scope>
    <source>
        <strain evidence="1">2A</strain>
    </source>
</reference>
<keyword evidence="2" id="KW-1185">Reference proteome</keyword>
<evidence type="ECO:0000313" key="2">
    <source>
        <dbReference type="Proteomes" id="UP000663699"/>
    </source>
</evidence>
<proteinExistence type="predicted"/>
<dbReference type="Proteomes" id="UP000663699">
    <property type="component" value="Chromosome 2"/>
</dbReference>
<organism evidence="1 2">
    <name type="scientific">Pneumocystis wakefieldiae</name>
    <dbReference type="NCBI Taxonomy" id="38082"/>
    <lineage>
        <taxon>Eukaryota</taxon>
        <taxon>Fungi</taxon>
        <taxon>Dikarya</taxon>
        <taxon>Ascomycota</taxon>
        <taxon>Taphrinomycotina</taxon>
        <taxon>Pneumocystomycetes</taxon>
        <taxon>Pneumocystaceae</taxon>
        <taxon>Pneumocystis</taxon>
    </lineage>
</organism>
<name>A0A899G7A7_9ASCO</name>
<sequence length="210" mass="24123">MNFLEEETVQFLNEFEKSELFPTNIALSSERVFYDVEDGVNSEEKRSCLSVLEKGRKKPGRKRKKVLSLLSDQNGVWSPQELTKLRMLQKFTKTLDSERFLQMSKLLLNNRSIKEVNARLSGEKMPNCSDKPASALQKLIEYENMLDFQDVCEKKDNIDKVLGLSNNPESRNTLKTIEMDIVLGLTKNNIENKKNMMDRVLGLNNTKAIG</sequence>
<accession>A0A899G7A7</accession>